<gene>
    <name evidence="2" type="ORF">BDV40DRAFT_81430</name>
</gene>
<organism evidence="2 3">
    <name type="scientific">Aspergillus tamarii</name>
    <dbReference type="NCBI Taxonomy" id="41984"/>
    <lineage>
        <taxon>Eukaryota</taxon>
        <taxon>Fungi</taxon>
        <taxon>Dikarya</taxon>
        <taxon>Ascomycota</taxon>
        <taxon>Pezizomycotina</taxon>
        <taxon>Eurotiomycetes</taxon>
        <taxon>Eurotiomycetidae</taxon>
        <taxon>Eurotiales</taxon>
        <taxon>Aspergillaceae</taxon>
        <taxon>Aspergillus</taxon>
        <taxon>Aspergillus subgen. Circumdati</taxon>
    </lineage>
</organism>
<name>A0A5N6UCQ4_ASPTM</name>
<proteinExistence type="predicted"/>
<dbReference type="AlphaFoldDB" id="A0A5N6UCQ4"/>
<keyword evidence="1" id="KW-0812">Transmembrane</keyword>
<evidence type="ECO:0000313" key="2">
    <source>
        <dbReference type="EMBL" id="KAE8156354.1"/>
    </source>
</evidence>
<evidence type="ECO:0000313" key="3">
    <source>
        <dbReference type="Proteomes" id="UP000326950"/>
    </source>
</evidence>
<accession>A0A5N6UCQ4</accession>
<sequence length="156" mass="17795">MDTPYSIRSTYPHTYITSAALFQFICRFGPVCGAVRLVIIHYWRQLPRTVVVGHWPGTSLIQILCLSFPPLWVVSSIPSKFLCCLDLDVVISLPLAELPVVFLFLPTSFHTDDGSRVYEVAMYLTCEKRMCAVDGYETCAPPCTFRRQRGLDLRHY</sequence>
<protein>
    <submittedName>
        <fullName evidence="2">Uncharacterized protein</fullName>
    </submittedName>
</protein>
<evidence type="ECO:0000256" key="1">
    <source>
        <dbReference type="SAM" id="Phobius"/>
    </source>
</evidence>
<keyword evidence="3" id="KW-1185">Reference proteome</keyword>
<keyword evidence="1" id="KW-0472">Membrane</keyword>
<dbReference type="Proteomes" id="UP000326950">
    <property type="component" value="Unassembled WGS sequence"/>
</dbReference>
<keyword evidence="1" id="KW-1133">Transmembrane helix</keyword>
<dbReference type="OrthoDB" id="10316315at2759"/>
<reference evidence="2 3" key="1">
    <citation type="submission" date="2019-04" db="EMBL/GenBank/DDBJ databases">
        <title>Friends and foes A comparative genomics study of 23 Aspergillus species from section Flavi.</title>
        <authorList>
            <consortium name="DOE Joint Genome Institute"/>
            <person name="Kjaerbolling I."/>
            <person name="Vesth T."/>
            <person name="Frisvad J.C."/>
            <person name="Nybo J.L."/>
            <person name="Theobald S."/>
            <person name="Kildgaard S."/>
            <person name="Isbrandt T."/>
            <person name="Kuo A."/>
            <person name="Sato A."/>
            <person name="Lyhne E.K."/>
            <person name="Kogle M.E."/>
            <person name="Wiebenga A."/>
            <person name="Kun R.S."/>
            <person name="Lubbers R.J."/>
            <person name="Makela M.R."/>
            <person name="Barry K."/>
            <person name="Chovatia M."/>
            <person name="Clum A."/>
            <person name="Daum C."/>
            <person name="Haridas S."/>
            <person name="He G."/>
            <person name="LaButti K."/>
            <person name="Lipzen A."/>
            <person name="Mondo S."/>
            <person name="Riley R."/>
            <person name="Salamov A."/>
            <person name="Simmons B.A."/>
            <person name="Magnuson J.K."/>
            <person name="Henrissat B."/>
            <person name="Mortensen U.H."/>
            <person name="Larsen T.O."/>
            <person name="Devries R.P."/>
            <person name="Grigoriev I.V."/>
            <person name="Machida M."/>
            <person name="Baker S.E."/>
            <person name="Andersen M.R."/>
        </authorList>
    </citation>
    <scope>NUCLEOTIDE SEQUENCE [LARGE SCALE GENOMIC DNA]</scope>
    <source>
        <strain evidence="2 3">CBS 117626</strain>
    </source>
</reference>
<dbReference type="EMBL" id="ML738765">
    <property type="protein sequence ID" value="KAE8156354.1"/>
    <property type="molecule type" value="Genomic_DNA"/>
</dbReference>
<feature type="transmembrane region" description="Helical" evidence="1">
    <location>
        <begin position="20"/>
        <end position="39"/>
    </location>
</feature>